<dbReference type="AlphaFoldDB" id="A0AAV9JDA1"/>
<feature type="region of interest" description="Disordered" evidence="1">
    <location>
        <begin position="157"/>
        <end position="185"/>
    </location>
</feature>
<sequence length="523" mass="56556">MELEMENGAKTPIIGSGSTSPSNASREQTPPDTTPPPSPKMPTLVDQALAAIAGSGKGRGSLSTGDVAIVFNAAELKTTILLDSMTLARQMPEFAQQHCLDNTMASRAAVKLNGGVRLLFVLERIGGDNGIPALASKALDTAAPAADVIIAPETTTKADAKRVKKEPADNGDGSPEQRQASRQPDTDWARAYECFFRGMMNMPSISVRQVGLPNNATSALPLLEGVLVIAERYECILTVGSAFKSLSNDWISNRTLYAAIAAESARWLTLAVKLESDLVYKEAFVHLVGQHPIFASRSVDRIPEHVMASIVAQARELKMKRYKIDQQLLMTTLRVEKPPGKGKLAPVSEVVGQHHAPMVYNTVNLWRDWLTEHMSYLHAITGSAEDEEAEDVPTMPEATALCVHPERAGSSTTDSRPECLSPAGFYRLLARAGDAYLPAEHVIGSWNRKEYGDDPGAVRANLVVLKARAQEVVGPLLRSRLQLAGGGREGLRYLTCGEVGRVPWAGEEDEREGDVDGDVEMKD</sequence>
<dbReference type="PANTHER" id="PTHR38119">
    <property type="entry name" value="BTB DOMAIN-CONTAINING PROTEIN-RELATED"/>
    <property type="match status" value="1"/>
</dbReference>
<feature type="compositionally biased region" description="Polar residues" evidence="1">
    <location>
        <begin position="16"/>
        <end position="28"/>
    </location>
</feature>
<feature type="region of interest" description="Disordered" evidence="1">
    <location>
        <begin position="1"/>
        <end position="42"/>
    </location>
</feature>
<dbReference type="EMBL" id="JAVFHQ010000035">
    <property type="protein sequence ID" value="KAK4543148.1"/>
    <property type="molecule type" value="Genomic_DNA"/>
</dbReference>
<gene>
    <name evidence="2" type="ORF">LTR36_005926</name>
</gene>
<dbReference type="PANTHER" id="PTHR38119:SF1">
    <property type="entry name" value="BTB DOMAIN-CONTAINING PROTEIN"/>
    <property type="match status" value="1"/>
</dbReference>
<evidence type="ECO:0000313" key="2">
    <source>
        <dbReference type="EMBL" id="KAK4543148.1"/>
    </source>
</evidence>
<evidence type="ECO:0000256" key="1">
    <source>
        <dbReference type="SAM" id="MobiDB-lite"/>
    </source>
</evidence>
<keyword evidence="3" id="KW-1185">Reference proteome</keyword>
<dbReference type="Proteomes" id="UP001324427">
    <property type="component" value="Unassembled WGS sequence"/>
</dbReference>
<protein>
    <submittedName>
        <fullName evidence="2">Uncharacterized protein</fullName>
    </submittedName>
</protein>
<name>A0AAV9JDA1_9PEZI</name>
<evidence type="ECO:0000313" key="3">
    <source>
        <dbReference type="Proteomes" id="UP001324427"/>
    </source>
</evidence>
<feature type="compositionally biased region" description="Basic and acidic residues" evidence="1">
    <location>
        <begin position="157"/>
        <end position="168"/>
    </location>
</feature>
<proteinExistence type="predicted"/>
<accession>A0AAV9JDA1</accession>
<organism evidence="2 3">
    <name type="scientific">Oleoguttula mirabilis</name>
    <dbReference type="NCBI Taxonomy" id="1507867"/>
    <lineage>
        <taxon>Eukaryota</taxon>
        <taxon>Fungi</taxon>
        <taxon>Dikarya</taxon>
        <taxon>Ascomycota</taxon>
        <taxon>Pezizomycotina</taxon>
        <taxon>Dothideomycetes</taxon>
        <taxon>Dothideomycetidae</taxon>
        <taxon>Mycosphaerellales</taxon>
        <taxon>Teratosphaeriaceae</taxon>
        <taxon>Oleoguttula</taxon>
    </lineage>
</organism>
<comment type="caution">
    <text evidence="2">The sequence shown here is derived from an EMBL/GenBank/DDBJ whole genome shotgun (WGS) entry which is preliminary data.</text>
</comment>
<reference evidence="2 3" key="1">
    <citation type="submission" date="2021-11" db="EMBL/GenBank/DDBJ databases">
        <title>Black yeast isolated from Biological Soil Crust.</title>
        <authorList>
            <person name="Kurbessoian T."/>
        </authorList>
    </citation>
    <scope>NUCLEOTIDE SEQUENCE [LARGE SCALE GENOMIC DNA]</scope>
    <source>
        <strain evidence="2 3">CCFEE 5522</strain>
    </source>
</reference>